<dbReference type="Proteomes" id="UP000092634">
    <property type="component" value="Unassembled WGS sequence"/>
</dbReference>
<dbReference type="EMBL" id="MAQB02000001">
    <property type="protein sequence ID" value="OFJ47819.1"/>
    <property type="molecule type" value="Genomic_DNA"/>
</dbReference>
<accession>A0A1E8PQD3</accession>
<evidence type="ECO:0000313" key="2">
    <source>
        <dbReference type="Proteomes" id="UP000092634"/>
    </source>
</evidence>
<comment type="caution">
    <text evidence="1">The sequence shown here is derived from an EMBL/GenBank/DDBJ whole genome shotgun (WGS) entry which is preliminary data.</text>
</comment>
<protein>
    <submittedName>
        <fullName evidence="1">Uncharacterized protein</fullName>
    </submittedName>
</protein>
<name>A0A1E8PQD3_9BURK</name>
<evidence type="ECO:0000313" key="1">
    <source>
        <dbReference type="EMBL" id="OFJ47819.1"/>
    </source>
</evidence>
<sequence length="98" mass="10929">MFGIFKKRQAPPPPTHNSEDRLCLVFIPALVTVLLHAEKSLGRSLTEPEVIAIRDKAVCMTMPASQAEIMEAKRGYPDIVAEAVWPEWQSARQQLGQS</sequence>
<reference evidence="1 2" key="1">
    <citation type="submission" date="2016-10" db="EMBL/GenBank/DDBJ databases">
        <title>Updated version of Genome Assembly of Janthinobacterium lividum ERGS5:01.</title>
        <authorList>
            <person name="Kumar R."/>
            <person name="Acharya V."/>
            <person name="Singh D."/>
        </authorList>
    </citation>
    <scope>NUCLEOTIDE SEQUENCE [LARGE SCALE GENOMIC DNA]</scope>
    <source>
        <strain evidence="1 2">ERGS5:01</strain>
    </source>
</reference>
<dbReference type="AlphaFoldDB" id="A0A1E8PQD3"/>
<gene>
    <name evidence="1" type="ORF">BA896_001195</name>
</gene>
<organism evidence="1 2">
    <name type="scientific">Janthinobacterium lividum</name>
    <dbReference type="NCBI Taxonomy" id="29581"/>
    <lineage>
        <taxon>Bacteria</taxon>
        <taxon>Pseudomonadati</taxon>
        <taxon>Pseudomonadota</taxon>
        <taxon>Betaproteobacteria</taxon>
        <taxon>Burkholderiales</taxon>
        <taxon>Oxalobacteraceae</taxon>
        <taxon>Janthinobacterium</taxon>
    </lineage>
</organism>
<proteinExistence type="predicted"/>